<reference evidence="7" key="1">
    <citation type="journal article" date="2019" name="Int. J. Syst. Evol. Microbiol.">
        <title>The Global Catalogue of Microorganisms (GCM) 10K type strain sequencing project: providing services to taxonomists for standard genome sequencing and annotation.</title>
        <authorList>
            <consortium name="The Broad Institute Genomics Platform"/>
            <consortium name="The Broad Institute Genome Sequencing Center for Infectious Disease"/>
            <person name="Wu L."/>
            <person name="Ma J."/>
        </authorList>
    </citation>
    <scope>NUCLEOTIDE SEQUENCE [LARGE SCALE GENOMIC DNA]</scope>
    <source>
        <strain evidence="7">CGMCC 1.8985</strain>
    </source>
</reference>
<dbReference type="InterPro" id="IPR001633">
    <property type="entry name" value="EAL_dom"/>
</dbReference>
<dbReference type="PROSITE" id="PS50883">
    <property type="entry name" value="EAL"/>
    <property type="match status" value="1"/>
</dbReference>
<protein>
    <recommendedName>
        <fullName evidence="8">EAL domain-containing protein</fullName>
    </recommendedName>
</protein>
<gene>
    <name evidence="6" type="ORF">GCM10011394_09870</name>
</gene>
<dbReference type="InterPro" id="IPR001610">
    <property type="entry name" value="PAC"/>
</dbReference>
<dbReference type="InterPro" id="IPR029787">
    <property type="entry name" value="Nucleotide_cyclase"/>
</dbReference>
<evidence type="ECO:0000259" key="4">
    <source>
        <dbReference type="PROSITE" id="PS50883"/>
    </source>
</evidence>
<evidence type="ECO:0000256" key="1">
    <source>
        <dbReference type="SAM" id="MobiDB-lite"/>
    </source>
</evidence>
<dbReference type="SUPFAM" id="SSF55073">
    <property type="entry name" value="Nucleotide cyclase"/>
    <property type="match status" value="1"/>
</dbReference>
<feature type="domain" description="PAC" evidence="3">
    <location>
        <begin position="132"/>
        <end position="182"/>
    </location>
</feature>
<dbReference type="InterPro" id="IPR000014">
    <property type="entry name" value="PAS"/>
</dbReference>
<dbReference type="InterPro" id="IPR035919">
    <property type="entry name" value="EAL_sf"/>
</dbReference>
<dbReference type="SMART" id="SM00086">
    <property type="entry name" value="PAC"/>
    <property type="match status" value="3"/>
</dbReference>
<comment type="caution">
    <text evidence="6">The sequence shown here is derived from an EMBL/GenBank/DDBJ whole genome shotgun (WGS) entry which is preliminary data.</text>
</comment>
<dbReference type="CDD" id="cd01949">
    <property type="entry name" value="GGDEF"/>
    <property type="match status" value="1"/>
</dbReference>
<keyword evidence="7" id="KW-1185">Reference proteome</keyword>
<dbReference type="InterPro" id="IPR000160">
    <property type="entry name" value="GGDEF_dom"/>
</dbReference>
<dbReference type="Gene3D" id="3.30.450.20">
    <property type="entry name" value="PAS domain"/>
    <property type="match status" value="3"/>
</dbReference>
<evidence type="ECO:0000313" key="7">
    <source>
        <dbReference type="Proteomes" id="UP000599009"/>
    </source>
</evidence>
<sequence>MSRSLPPDPPLRPSSDGDGERILTELDAAGRDPAFPASMRGLLHQAAEALRTASADVQDAQMRYQALFHAVPDPVSVIAADGTVLDLNTAGMAAYRRPRSEVIGQPIHVLNPDLPCDHMAPVLEAVDRGETYVIEVSNMRVDGTRFPVEVHSAGFEHEGRRCVVAVARDLSRRREAEARYRDLLEVIDKGILIQDADGSLVHANTAALRMIGAQQGEPSPHGDGLFEHWMLLHADGSEMPMSAFPAMRALHEGHQVGGTLVGLYHRARRQLLWLSVTSIPHYAAGADRPEQVLSLLSDVTELKRDSALFDRVQLLASIGGWEWDRASGKLYLTDEAARILSGAQPPASMDSMADYLLPADRARLRQALDAVAGGTGFELDLQGLRGDGRPFWVRVIGESGTGVAGAARITGTLQDITVSKHGEQSLRVLARSDPLTGLLNRDAMLEEIASRLDAAGAAPVAVLYIDLDRFKLVNDVLGHAAGDSLLSVAADRLRASVGDQGLIARFGGDEFLVACVCGDDPGRPERLADAILDAFSVGFGFDKDEFVVTASIGIARSPQDGSDTQTLIQHADAAMYESKRRTRNGRLAYTPALAQSQRERLQFETQLRHATDNGEFHLVYQPQVELASGRVLGAEALIRWNNERLGEMRPDHFIAQAEGTGDIVRIGGWVLREACRQAAAWREQGLGIVRVAVNVSYRQLLGSDLTASVCSLLQEFDLPGAALELEFTERVLIEDAPETLGNFAALRALGVTLAIDDFGEGYSALNYLRRLPIQGLKLSQLFVAGVPGNQSDVAVCQAVAGIARSLGLGLVAEGIETEEQRRFLLELDVPVGQGFLFAPGLAPDELARRLRSPPPL</sequence>
<feature type="region of interest" description="Disordered" evidence="1">
    <location>
        <begin position="1"/>
        <end position="20"/>
    </location>
</feature>
<dbReference type="SMART" id="SM00267">
    <property type="entry name" value="GGDEF"/>
    <property type="match status" value="1"/>
</dbReference>
<dbReference type="Pfam" id="PF13426">
    <property type="entry name" value="PAS_9"/>
    <property type="match status" value="1"/>
</dbReference>
<feature type="domain" description="PAS" evidence="2">
    <location>
        <begin position="176"/>
        <end position="217"/>
    </location>
</feature>
<dbReference type="SUPFAM" id="SSF55785">
    <property type="entry name" value="PYP-like sensor domain (PAS domain)"/>
    <property type="match status" value="3"/>
</dbReference>
<proteinExistence type="predicted"/>
<dbReference type="SMART" id="SM00091">
    <property type="entry name" value="PAS"/>
    <property type="match status" value="3"/>
</dbReference>
<name>A0ABQ2EDD0_9GAMM</name>
<evidence type="ECO:0008006" key="8">
    <source>
        <dbReference type="Google" id="ProtNLM"/>
    </source>
</evidence>
<dbReference type="InterPro" id="IPR043128">
    <property type="entry name" value="Rev_trsase/Diguanyl_cyclase"/>
</dbReference>
<dbReference type="Pfam" id="PF00563">
    <property type="entry name" value="EAL"/>
    <property type="match status" value="1"/>
</dbReference>
<dbReference type="RefSeq" id="WP_229659104.1">
    <property type="nucleotide sequence ID" value="NZ_BMME01000001.1"/>
</dbReference>
<dbReference type="PROSITE" id="PS50113">
    <property type="entry name" value="PAC"/>
    <property type="match status" value="1"/>
</dbReference>
<feature type="compositionally biased region" description="Pro residues" evidence="1">
    <location>
        <begin position="1"/>
        <end position="12"/>
    </location>
</feature>
<dbReference type="CDD" id="cd01948">
    <property type="entry name" value="EAL"/>
    <property type="match status" value="1"/>
</dbReference>
<dbReference type="InterPro" id="IPR000700">
    <property type="entry name" value="PAS-assoc_C"/>
</dbReference>
<dbReference type="InterPro" id="IPR035965">
    <property type="entry name" value="PAS-like_dom_sf"/>
</dbReference>
<dbReference type="PANTHER" id="PTHR44757:SF2">
    <property type="entry name" value="BIOFILM ARCHITECTURE MAINTENANCE PROTEIN MBAA"/>
    <property type="match status" value="1"/>
</dbReference>
<dbReference type="Gene3D" id="3.30.70.270">
    <property type="match status" value="1"/>
</dbReference>
<dbReference type="CDD" id="cd00130">
    <property type="entry name" value="PAS"/>
    <property type="match status" value="2"/>
</dbReference>
<feature type="domain" description="GGDEF" evidence="5">
    <location>
        <begin position="458"/>
        <end position="591"/>
    </location>
</feature>
<dbReference type="Pfam" id="PF00990">
    <property type="entry name" value="GGDEF"/>
    <property type="match status" value="1"/>
</dbReference>
<evidence type="ECO:0000259" key="5">
    <source>
        <dbReference type="PROSITE" id="PS50887"/>
    </source>
</evidence>
<dbReference type="SMART" id="SM00052">
    <property type="entry name" value="EAL"/>
    <property type="match status" value="1"/>
</dbReference>
<evidence type="ECO:0000259" key="3">
    <source>
        <dbReference type="PROSITE" id="PS50113"/>
    </source>
</evidence>
<dbReference type="PANTHER" id="PTHR44757">
    <property type="entry name" value="DIGUANYLATE CYCLASE DGCP"/>
    <property type="match status" value="1"/>
</dbReference>
<dbReference type="NCBIfam" id="TIGR00229">
    <property type="entry name" value="sensory_box"/>
    <property type="match status" value="1"/>
</dbReference>
<dbReference type="Pfam" id="PF13188">
    <property type="entry name" value="PAS_8"/>
    <property type="match status" value="1"/>
</dbReference>
<dbReference type="EMBL" id="BMME01000001">
    <property type="protein sequence ID" value="GGK02867.1"/>
    <property type="molecule type" value="Genomic_DNA"/>
</dbReference>
<organism evidence="6 7">
    <name type="scientific">Luteimonas terricola</name>
    <dbReference type="NCBI Taxonomy" id="645597"/>
    <lineage>
        <taxon>Bacteria</taxon>
        <taxon>Pseudomonadati</taxon>
        <taxon>Pseudomonadota</taxon>
        <taxon>Gammaproteobacteria</taxon>
        <taxon>Lysobacterales</taxon>
        <taxon>Lysobacteraceae</taxon>
        <taxon>Luteimonas</taxon>
    </lineage>
</organism>
<accession>A0ABQ2EDD0</accession>
<dbReference type="SUPFAM" id="SSF141868">
    <property type="entry name" value="EAL domain-like"/>
    <property type="match status" value="1"/>
</dbReference>
<dbReference type="PROSITE" id="PS50887">
    <property type="entry name" value="GGDEF"/>
    <property type="match status" value="1"/>
</dbReference>
<dbReference type="NCBIfam" id="TIGR00254">
    <property type="entry name" value="GGDEF"/>
    <property type="match status" value="1"/>
</dbReference>
<evidence type="ECO:0000313" key="6">
    <source>
        <dbReference type="EMBL" id="GGK02867.1"/>
    </source>
</evidence>
<dbReference type="Gene3D" id="3.20.20.450">
    <property type="entry name" value="EAL domain"/>
    <property type="match status" value="1"/>
</dbReference>
<dbReference type="Proteomes" id="UP000599009">
    <property type="component" value="Unassembled WGS sequence"/>
</dbReference>
<dbReference type="InterPro" id="IPR052155">
    <property type="entry name" value="Biofilm_reg_signaling"/>
</dbReference>
<evidence type="ECO:0000259" key="2">
    <source>
        <dbReference type="PROSITE" id="PS50112"/>
    </source>
</evidence>
<feature type="domain" description="EAL" evidence="4">
    <location>
        <begin position="600"/>
        <end position="854"/>
    </location>
</feature>
<dbReference type="PROSITE" id="PS50112">
    <property type="entry name" value="PAS"/>
    <property type="match status" value="1"/>
</dbReference>